<dbReference type="GO" id="GO:0005525">
    <property type="term" value="F:GTP binding"/>
    <property type="evidence" value="ECO:0007669"/>
    <property type="project" value="UniProtKB-KW"/>
</dbReference>
<evidence type="ECO:0000256" key="3">
    <source>
        <dbReference type="ARBA" id="ARBA00020675"/>
    </source>
</evidence>
<feature type="region of interest" description="Disordered" evidence="12">
    <location>
        <begin position="35"/>
        <end position="199"/>
    </location>
</feature>
<dbReference type="Pfam" id="PF00009">
    <property type="entry name" value="GTP_EFTU"/>
    <property type="match status" value="1"/>
</dbReference>
<gene>
    <name evidence="9" type="primary">infB</name>
    <name evidence="14" type="ORF">EDC39_102241</name>
</gene>
<feature type="compositionally biased region" description="Basic and acidic residues" evidence="12">
    <location>
        <begin position="177"/>
        <end position="199"/>
    </location>
</feature>
<dbReference type="HAMAP" id="MF_00100_B">
    <property type="entry name" value="IF_2_B"/>
    <property type="match status" value="1"/>
</dbReference>
<evidence type="ECO:0000256" key="1">
    <source>
        <dbReference type="ARBA" id="ARBA00004496"/>
    </source>
</evidence>
<dbReference type="InterPro" id="IPR006847">
    <property type="entry name" value="IF2_N"/>
</dbReference>
<dbReference type="OrthoDB" id="9811804at2"/>
<dbReference type="GO" id="GO:0003743">
    <property type="term" value="F:translation initiation factor activity"/>
    <property type="evidence" value="ECO:0007669"/>
    <property type="project" value="UniProtKB-UniRule"/>
</dbReference>
<keyword evidence="7 9" id="KW-0648">Protein biosynthesis</keyword>
<feature type="region of interest" description="Disordered" evidence="12">
    <location>
        <begin position="215"/>
        <end position="287"/>
    </location>
</feature>
<dbReference type="RefSeq" id="WP_148895051.1">
    <property type="nucleotide sequence ID" value="NZ_VNIB01000002.1"/>
</dbReference>
<feature type="domain" description="Tr-type G" evidence="13">
    <location>
        <begin position="411"/>
        <end position="580"/>
    </location>
</feature>
<feature type="compositionally biased region" description="Basic and acidic residues" evidence="12">
    <location>
        <begin position="77"/>
        <end position="103"/>
    </location>
</feature>
<dbReference type="SUPFAM" id="SSF52156">
    <property type="entry name" value="Initiation factor IF2/eIF5b, domain 3"/>
    <property type="match status" value="1"/>
</dbReference>
<evidence type="ECO:0000256" key="9">
    <source>
        <dbReference type="HAMAP-Rule" id="MF_00100"/>
    </source>
</evidence>
<dbReference type="NCBIfam" id="TIGR00487">
    <property type="entry name" value="IF-2"/>
    <property type="match status" value="1"/>
</dbReference>
<dbReference type="InterPro" id="IPR053905">
    <property type="entry name" value="EF-G-like_DII"/>
</dbReference>
<dbReference type="Gene3D" id="3.40.50.300">
    <property type="entry name" value="P-loop containing nucleotide triphosphate hydrolases"/>
    <property type="match status" value="1"/>
</dbReference>
<dbReference type="NCBIfam" id="TIGR00231">
    <property type="entry name" value="small_GTP"/>
    <property type="match status" value="1"/>
</dbReference>
<dbReference type="Proteomes" id="UP000324159">
    <property type="component" value="Unassembled WGS sequence"/>
</dbReference>
<dbReference type="PRINTS" id="PR00449">
    <property type="entry name" value="RASTRNSFRMNG"/>
</dbReference>
<feature type="compositionally biased region" description="Low complexity" evidence="12">
    <location>
        <begin position="162"/>
        <end position="176"/>
    </location>
</feature>
<dbReference type="AlphaFoldDB" id="A0A5D3WNB7"/>
<dbReference type="InterPro" id="IPR004161">
    <property type="entry name" value="EFTu-like_2"/>
</dbReference>
<dbReference type="EMBL" id="VNIB01000002">
    <property type="protein sequence ID" value="TYO99715.1"/>
    <property type="molecule type" value="Genomic_DNA"/>
</dbReference>
<dbReference type="InterPro" id="IPR000178">
    <property type="entry name" value="TF_IF2_bacterial-like"/>
</dbReference>
<comment type="function">
    <text evidence="9 10">One of the essential components for the initiation of protein synthesis. Protects formylmethionyl-tRNA from spontaneous hydrolysis and promotes its binding to the 30S ribosomal subunits. Also involved in the hydrolysis of GTP during the formation of the 70S ribosomal complex.</text>
</comment>
<evidence type="ECO:0000256" key="12">
    <source>
        <dbReference type="SAM" id="MobiDB-lite"/>
    </source>
</evidence>
<name>A0A5D3WNB7_9BACT</name>
<dbReference type="PROSITE" id="PS01176">
    <property type="entry name" value="IF2"/>
    <property type="match status" value="1"/>
</dbReference>
<dbReference type="InterPro" id="IPR023115">
    <property type="entry name" value="TIF_IF2_dom3"/>
</dbReference>
<feature type="compositionally biased region" description="Basic and acidic residues" evidence="12">
    <location>
        <begin position="50"/>
        <end position="65"/>
    </location>
</feature>
<dbReference type="InterPro" id="IPR015760">
    <property type="entry name" value="TIF_IF2"/>
</dbReference>
<dbReference type="SUPFAM" id="SSF52540">
    <property type="entry name" value="P-loop containing nucleoside triphosphate hydrolases"/>
    <property type="match status" value="1"/>
</dbReference>
<keyword evidence="8 9" id="KW-0342">GTP-binding</keyword>
<proteinExistence type="inferred from homology"/>
<dbReference type="CDD" id="cd01887">
    <property type="entry name" value="IF2_eIF5B"/>
    <property type="match status" value="1"/>
</dbReference>
<dbReference type="SUPFAM" id="SSF50447">
    <property type="entry name" value="Translation proteins"/>
    <property type="match status" value="2"/>
</dbReference>
<dbReference type="Pfam" id="PF22042">
    <property type="entry name" value="EF-G_D2"/>
    <property type="match status" value="1"/>
</dbReference>
<feature type="region of interest" description="G-domain" evidence="9">
    <location>
        <begin position="414"/>
        <end position="562"/>
    </location>
</feature>
<dbReference type="Gene3D" id="3.40.50.10050">
    <property type="entry name" value="Translation initiation factor IF- 2, domain 3"/>
    <property type="match status" value="1"/>
</dbReference>
<dbReference type="FunFam" id="3.40.50.10050:FF:000001">
    <property type="entry name" value="Translation initiation factor IF-2"/>
    <property type="match status" value="1"/>
</dbReference>
<dbReference type="Pfam" id="PF03144">
    <property type="entry name" value="GTP_EFTU_D2"/>
    <property type="match status" value="1"/>
</dbReference>
<evidence type="ECO:0000256" key="6">
    <source>
        <dbReference type="ARBA" id="ARBA00022741"/>
    </source>
</evidence>
<dbReference type="InterPro" id="IPR027417">
    <property type="entry name" value="P-loop_NTPase"/>
</dbReference>
<dbReference type="InterPro" id="IPR005225">
    <property type="entry name" value="Small_GTP-bd"/>
</dbReference>
<dbReference type="FunFam" id="3.40.50.300:FF:000019">
    <property type="entry name" value="Translation initiation factor IF-2"/>
    <property type="match status" value="1"/>
</dbReference>
<evidence type="ECO:0000256" key="4">
    <source>
        <dbReference type="ARBA" id="ARBA00022490"/>
    </source>
</evidence>
<dbReference type="CDD" id="cd03702">
    <property type="entry name" value="IF2_mtIF2_II"/>
    <property type="match status" value="1"/>
</dbReference>
<feature type="binding site" evidence="9">
    <location>
        <begin position="420"/>
        <end position="427"/>
    </location>
    <ligand>
        <name>GTP</name>
        <dbReference type="ChEBI" id="CHEBI:37565"/>
    </ligand>
</feature>
<feature type="compositionally biased region" description="Low complexity" evidence="12">
    <location>
        <begin position="121"/>
        <end position="135"/>
    </location>
</feature>
<keyword evidence="6 9" id="KW-0547">Nucleotide-binding</keyword>
<evidence type="ECO:0000256" key="10">
    <source>
        <dbReference type="RuleBase" id="RU000644"/>
    </source>
</evidence>
<dbReference type="FunFam" id="2.40.30.10:FF:000008">
    <property type="entry name" value="Translation initiation factor IF-2"/>
    <property type="match status" value="1"/>
</dbReference>
<evidence type="ECO:0000256" key="11">
    <source>
        <dbReference type="RuleBase" id="RU000645"/>
    </source>
</evidence>
<dbReference type="FunFam" id="2.40.30.10:FF:000007">
    <property type="entry name" value="Translation initiation factor IF-2"/>
    <property type="match status" value="1"/>
</dbReference>
<dbReference type="GO" id="GO:0003924">
    <property type="term" value="F:GTPase activity"/>
    <property type="evidence" value="ECO:0007669"/>
    <property type="project" value="UniProtKB-UniRule"/>
</dbReference>
<dbReference type="Gene3D" id="1.10.10.2480">
    <property type="match status" value="1"/>
</dbReference>
<reference evidence="14 15" key="1">
    <citation type="submission" date="2019-07" db="EMBL/GenBank/DDBJ databases">
        <title>Genomic Encyclopedia of Type Strains, Phase IV (KMG-IV): sequencing the most valuable type-strain genomes for metagenomic binning, comparative biology and taxonomic classification.</title>
        <authorList>
            <person name="Goeker M."/>
        </authorList>
    </citation>
    <scope>NUCLEOTIDE SEQUENCE [LARGE SCALE GENOMIC DNA]</scope>
    <source>
        <strain evidence="14 15">SS015</strain>
    </source>
</reference>
<sequence length="913" mass="98602">MSKIRVYELAAKLGLENKELLARLKKAGVEAKTHMSMLDESDVQQLEADQAPKETEAPEIEERRISSGIIRRRRKEKAPAVKKEAKAEEKAVQKAEAEAEAGKAPEVAEVPAEKPAEPRAVEPVSAEAAPAAEKPAAAKEEPAPAEPVAKTEAEAEAEAEAAKAATPEETPAPAVEEPAKEAAPKTEEPGPARIVVEEPTKVTANRAKILGRVELPQSVVGTPSAGKRDRTGKPARPAGGRPARQVVTPVPAPADLQAPGKEGRGKKKKKGKGADQFADRRGDRRSKRARMEVFEPERGERYRKLKKASKQPKKTEITVSKAIKRKIRIADAITVGELAKRMGVKANDLIRELMSMGNMVTINHPLDFETAEILAAEFNYEVENVGFDEEAILNVEADGSQTEDKLEDLVERPPVVTIMGHVDHGKTSLLDAIRETNVIAGEAGGITQHIGAYDVELDGRKIAFLDTPGHEAFTAMRARGAKVTDIVVLVVAADDGVMPQTKEAINHAKAAGVPIVVAVNKIDKPGANPDKVKQELTEFELVPEEWGGDTIFVEVSAKEKINIDGLLEMILLQAEVLELKANPNKRASGAVVEARLDRGRGPVATVLVQAGTLRVGDPIVSGIHWGRVRTMINDRGEQLKEAAPSTPVEITGLSGVPDAGDTFHAVKDEKSAKEVAQHRAQKLREAELAKTSKISLEQLYARIQQGDVKELKVIIKADVQGSVEAVRESLLKLSTDECRLVVIHTAVGGITESDISLASASDAIVLGFNVRPEPKAATMAEAEGVDIRLYNIIYDAVADIKNAMEGLLAPTMKEVELGRVEVRETFHISKIGTIAGCYVLEGKVTRNAHVRLVRDSVVIYEGKLSSLKRFKDDAREVAAGYECGIGLENYNDIKVGDIIEAFEIEEVKTTLEG</sequence>
<comment type="subcellular location">
    <subcellularLocation>
        <location evidence="1 9 11">Cytoplasm</location>
    </subcellularLocation>
</comment>
<evidence type="ECO:0000256" key="8">
    <source>
        <dbReference type="ARBA" id="ARBA00023134"/>
    </source>
</evidence>
<dbReference type="CDD" id="cd03692">
    <property type="entry name" value="mtIF2_IVc"/>
    <property type="match status" value="1"/>
</dbReference>
<evidence type="ECO:0000256" key="2">
    <source>
        <dbReference type="ARBA" id="ARBA00007733"/>
    </source>
</evidence>
<dbReference type="PANTHER" id="PTHR43381">
    <property type="entry name" value="TRANSLATION INITIATION FACTOR IF-2-RELATED"/>
    <property type="match status" value="1"/>
</dbReference>
<dbReference type="Gene3D" id="2.40.30.10">
    <property type="entry name" value="Translation factors"/>
    <property type="match status" value="2"/>
</dbReference>
<dbReference type="InterPro" id="IPR009000">
    <property type="entry name" value="Transl_B-barrel_sf"/>
</dbReference>
<comment type="similarity">
    <text evidence="2 9 10">Belongs to the TRAFAC class translation factor GTPase superfamily. Classic translation factor GTPase family. IF-2 subfamily.</text>
</comment>
<accession>A0A5D3WNB7</accession>
<keyword evidence="15" id="KW-1185">Reference proteome</keyword>
<dbReference type="PANTHER" id="PTHR43381:SF5">
    <property type="entry name" value="TR-TYPE G DOMAIN-CONTAINING PROTEIN"/>
    <property type="match status" value="1"/>
</dbReference>
<dbReference type="InterPro" id="IPR044145">
    <property type="entry name" value="IF2_II"/>
</dbReference>
<dbReference type="GO" id="GO:0005829">
    <property type="term" value="C:cytosol"/>
    <property type="evidence" value="ECO:0007669"/>
    <property type="project" value="TreeGrafter"/>
</dbReference>
<feature type="binding site" evidence="9">
    <location>
        <begin position="466"/>
        <end position="470"/>
    </location>
    <ligand>
        <name>GTP</name>
        <dbReference type="ChEBI" id="CHEBI:37565"/>
    </ligand>
</feature>
<dbReference type="PROSITE" id="PS51722">
    <property type="entry name" value="G_TR_2"/>
    <property type="match status" value="1"/>
</dbReference>
<feature type="binding site" evidence="9">
    <location>
        <begin position="520"/>
        <end position="523"/>
    </location>
    <ligand>
        <name>GTP</name>
        <dbReference type="ChEBI" id="CHEBI:37565"/>
    </ligand>
</feature>
<keyword evidence="5 9" id="KW-0396">Initiation factor</keyword>
<evidence type="ECO:0000313" key="14">
    <source>
        <dbReference type="EMBL" id="TYO99715.1"/>
    </source>
</evidence>
<evidence type="ECO:0000313" key="15">
    <source>
        <dbReference type="Proteomes" id="UP000324159"/>
    </source>
</evidence>
<dbReference type="Pfam" id="PF04760">
    <property type="entry name" value="IF2_N"/>
    <property type="match status" value="2"/>
</dbReference>
<protein>
    <recommendedName>
        <fullName evidence="3 9">Translation initiation factor IF-2</fullName>
    </recommendedName>
</protein>
<dbReference type="InterPro" id="IPR036925">
    <property type="entry name" value="TIF_IF2_dom3_sf"/>
</dbReference>
<organism evidence="14 15">
    <name type="scientific">Geothermobacter ehrlichii</name>
    <dbReference type="NCBI Taxonomy" id="213224"/>
    <lineage>
        <taxon>Bacteria</taxon>
        <taxon>Pseudomonadati</taxon>
        <taxon>Thermodesulfobacteriota</taxon>
        <taxon>Desulfuromonadia</taxon>
        <taxon>Desulfuromonadales</taxon>
        <taxon>Geothermobacteraceae</taxon>
        <taxon>Geothermobacter</taxon>
    </lineage>
</organism>
<keyword evidence="4 9" id="KW-0963">Cytoplasm</keyword>
<evidence type="ECO:0000256" key="5">
    <source>
        <dbReference type="ARBA" id="ARBA00022540"/>
    </source>
</evidence>
<evidence type="ECO:0000259" key="13">
    <source>
        <dbReference type="PROSITE" id="PS51722"/>
    </source>
</evidence>
<dbReference type="Pfam" id="PF11987">
    <property type="entry name" value="IF-2"/>
    <property type="match status" value="1"/>
</dbReference>
<feature type="compositionally biased region" description="Basic and acidic residues" evidence="12">
    <location>
        <begin position="111"/>
        <end position="120"/>
    </location>
</feature>
<evidence type="ECO:0000256" key="7">
    <source>
        <dbReference type="ARBA" id="ARBA00022917"/>
    </source>
</evidence>
<comment type="caution">
    <text evidence="14">The sequence shown here is derived from an EMBL/GenBank/DDBJ whole genome shotgun (WGS) entry which is preliminary data.</text>
</comment>
<dbReference type="InterPro" id="IPR000795">
    <property type="entry name" value="T_Tr_GTP-bd_dom"/>
</dbReference>